<feature type="domain" description="N-acetyltransferase" evidence="1">
    <location>
        <begin position="11"/>
        <end position="195"/>
    </location>
</feature>
<evidence type="ECO:0000313" key="3">
    <source>
        <dbReference type="Proteomes" id="UP001594351"/>
    </source>
</evidence>
<keyword evidence="2" id="KW-0808">Transferase</keyword>
<dbReference type="CDD" id="cd04301">
    <property type="entry name" value="NAT_SF"/>
    <property type="match status" value="1"/>
</dbReference>
<sequence>MSADQLNLSSLKFQPLIPARWSDFEQLFGEKGAYGGCWCMYWRITRSQFEKQQGPENREAMREIVNSGEIPGILAYFENRPIGWCAIAPRENYSSLNRSFVLKRIDDLPVWSIVCFFIDKKYRGRGIGLFLIHAAIDYVRREGGEVIEAYPTRPRKGSLPPVSSYMGLPGIFSKAGFVECKRPSKAKIIMRYSIEN</sequence>
<dbReference type="EC" id="2.3.-.-" evidence="2"/>
<evidence type="ECO:0000259" key="1">
    <source>
        <dbReference type="PROSITE" id="PS51186"/>
    </source>
</evidence>
<dbReference type="Proteomes" id="UP001594351">
    <property type="component" value="Unassembled WGS sequence"/>
</dbReference>
<dbReference type="Gene3D" id="3.40.630.30">
    <property type="match status" value="1"/>
</dbReference>
<gene>
    <name evidence="2" type="ORF">ACFL27_24990</name>
</gene>
<evidence type="ECO:0000313" key="2">
    <source>
        <dbReference type="EMBL" id="MFC1853466.1"/>
    </source>
</evidence>
<keyword evidence="3" id="KW-1185">Reference proteome</keyword>
<dbReference type="Pfam" id="PF00583">
    <property type="entry name" value="Acetyltransf_1"/>
    <property type="match status" value="1"/>
</dbReference>
<name>A0ABV6Z4U7_UNCC1</name>
<dbReference type="SUPFAM" id="SSF55729">
    <property type="entry name" value="Acyl-CoA N-acyltransferases (Nat)"/>
    <property type="match status" value="1"/>
</dbReference>
<dbReference type="PROSITE" id="PS51186">
    <property type="entry name" value="GNAT"/>
    <property type="match status" value="1"/>
</dbReference>
<dbReference type="InterPro" id="IPR000182">
    <property type="entry name" value="GNAT_dom"/>
</dbReference>
<protein>
    <submittedName>
        <fullName evidence="2">GNAT family N-acetyltransferase</fullName>
        <ecNumber evidence="2">2.3.-.-</ecNumber>
    </submittedName>
</protein>
<accession>A0ABV6Z4U7</accession>
<dbReference type="EMBL" id="JBHPBY010000508">
    <property type="protein sequence ID" value="MFC1853466.1"/>
    <property type="molecule type" value="Genomic_DNA"/>
</dbReference>
<comment type="caution">
    <text evidence="2">The sequence shown here is derived from an EMBL/GenBank/DDBJ whole genome shotgun (WGS) entry which is preliminary data.</text>
</comment>
<reference evidence="2 3" key="1">
    <citation type="submission" date="2024-09" db="EMBL/GenBank/DDBJ databases">
        <title>Laminarin stimulates single cell rates of sulfate reduction while oxygen inhibits transcriptomic activity in coastal marine sediment.</title>
        <authorList>
            <person name="Lindsay M."/>
            <person name="Orcutt B."/>
            <person name="Emerson D."/>
            <person name="Stepanauskas R."/>
            <person name="D'Angelo T."/>
        </authorList>
    </citation>
    <scope>NUCLEOTIDE SEQUENCE [LARGE SCALE GENOMIC DNA]</scope>
    <source>
        <strain evidence="2">SAG AM-311-K15</strain>
    </source>
</reference>
<proteinExistence type="predicted"/>
<organism evidence="2 3">
    <name type="scientific">candidate division CSSED10-310 bacterium</name>
    <dbReference type="NCBI Taxonomy" id="2855610"/>
    <lineage>
        <taxon>Bacteria</taxon>
        <taxon>Bacteria division CSSED10-310</taxon>
    </lineage>
</organism>
<dbReference type="InterPro" id="IPR016181">
    <property type="entry name" value="Acyl_CoA_acyltransferase"/>
</dbReference>
<keyword evidence="2" id="KW-0012">Acyltransferase</keyword>
<dbReference type="GO" id="GO:0016746">
    <property type="term" value="F:acyltransferase activity"/>
    <property type="evidence" value="ECO:0007669"/>
    <property type="project" value="UniProtKB-KW"/>
</dbReference>